<sequence>MSEPMSSVEIEDVLSSIRRLVSEELRPVQRMAPVAQASGAKAPAGGGRLLLTPALRVVPGRAEPDATPDPTPQGDSVLEALLGQLAGRPADEAEALPDPAEDAAAPRGGAASVEALFAAMGTRIPDAEFEPEPDVALRPAAKGEVEADDLAVEEAMAAVAAAVPGWPRSEVMEVDLDAVDEAEVIEVEGDEAGEIDGENVEALRLSEAWRDGAWPLEPAPADAARLDSAPEAALDADQAEAAAVAEILAADQQAAQAAPEPDLLGEEDFLIDEEVMRALVRDIIREELQGALGERITRNVRKLVRAEIHRTLLSRDLG</sequence>
<dbReference type="RefSeq" id="WP_139201563.1">
    <property type="nucleotide sequence ID" value="NZ_FOCE01000005.1"/>
</dbReference>
<evidence type="ECO:0000313" key="1">
    <source>
        <dbReference type="EMBL" id="SEN50306.1"/>
    </source>
</evidence>
<name>A0A1H8H239_9RHOB</name>
<dbReference type="AlphaFoldDB" id="A0A1H8H239"/>
<dbReference type="STRING" id="933059.SAMN04488103_105234"/>
<gene>
    <name evidence="1" type="ORF">SAMN04488103_105234</name>
</gene>
<dbReference type="Proteomes" id="UP000198761">
    <property type="component" value="Unassembled WGS sequence"/>
</dbReference>
<reference evidence="1 2" key="1">
    <citation type="submission" date="2016-10" db="EMBL/GenBank/DDBJ databases">
        <authorList>
            <person name="de Groot N.N."/>
        </authorList>
    </citation>
    <scope>NUCLEOTIDE SEQUENCE [LARGE SCALE GENOMIC DNA]</scope>
    <source>
        <strain evidence="1 2">DSM 3857</strain>
    </source>
</reference>
<protein>
    <submittedName>
        <fullName evidence="1">Uncharacterized protein</fullName>
    </submittedName>
</protein>
<proteinExistence type="predicted"/>
<organism evidence="1 2">
    <name type="scientific">Gemmobacter aquatilis</name>
    <dbReference type="NCBI Taxonomy" id="933059"/>
    <lineage>
        <taxon>Bacteria</taxon>
        <taxon>Pseudomonadati</taxon>
        <taxon>Pseudomonadota</taxon>
        <taxon>Alphaproteobacteria</taxon>
        <taxon>Rhodobacterales</taxon>
        <taxon>Paracoccaceae</taxon>
        <taxon>Gemmobacter</taxon>
    </lineage>
</organism>
<accession>A0A1H8H239</accession>
<evidence type="ECO:0000313" key="2">
    <source>
        <dbReference type="Proteomes" id="UP000198761"/>
    </source>
</evidence>
<dbReference type="EMBL" id="FOCE01000005">
    <property type="protein sequence ID" value="SEN50306.1"/>
    <property type="molecule type" value="Genomic_DNA"/>
</dbReference>
<keyword evidence="2" id="KW-1185">Reference proteome</keyword>
<dbReference type="OrthoDB" id="7875768at2"/>